<gene>
    <name evidence="2" type="ORF">K469DRAFT_708422</name>
</gene>
<dbReference type="Proteomes" id="UP000800200">
    <property type="component" value="Unassembled WGS sequence"/>
</dbReference>
<evidence type="ECO:0000313" key="2">
    <source>
        <dbReference type="EMBL" id="KAF2185130.1"/>
    </source>
</evidence>
<name>A0A6A6E4P2_9PEZI</name>
<organism evidence="2 3">
    <name type="scientific">Zopfia rhizophila CBS 207.26</name>
    <dbReference type="NCBI Taxonomy" id="1314779"/>
    <lineage>
        <taxon>Eukaryota</taxon>
        <taxon>Fungi</taxon>
        <taxon>Dikarya</taxon>
        <taxon>Ascomycota</taxon>
        <taxon>Pezizomycotina</taxon>
        <taxon>Dothideomycetes</taxon>
        <taxon>Dothideomycetes incertae sedis</taxon>
        <taxon>Zopfiaceae</taxon>
        <taxon>Zopfia</taxon>
    </lineage>
</organism>
<proteinExistence type="predicted"/>
<accession>A0A6A6E4P2</accession>
<protein>
    <submittedName>
        <fullName evidence="2">Uncharacterized protein</fullName>
    </submittedName>
</protein>
<dbReference type="AlphaFoldDB" id="A0A6A6E4P2"/>
<dbReference type="EMBL" id="ML994635">
    <property type="protein sequence ID" value="KAF2185130.1"/>
    <property type="molecule type" value="Genomic_DNA"/>
</dbReference>
<keyword evidence="1" id="KW-0812">Transmembrane</keyword>
<evidence type="ECO:0000313" key="3">
    <source>
        <dbReference type="Proteomes" id="UP000800200"/>
    </source>
</evidence>
<keyword evidence="1" id="KW-0472">Membrane</keyword>
<evidence type="ECO:0000256" key="1">
    <source>
        <dbReference type="SAM" id="Phobius"/>
    </source>
</evidence>
<reference evidence="2" key="1">
    <citation type="journal article" date="2020" name="Stud. Mycol.">
        <title>101 Dothideomycetes genomes: a test case for predicting lifestyles and emergence of pathogens.</title>
        <authorList>
            <person name="Haridas S."/>
            <person name="Albert R."/>
            <person name="Binder M."/>
            <person name="Bloem J."/>
            <person name="Labutti K."/>
            <person name="Salamov A."/>
            <person name="Andreopoulos B."/>
            <person name="Baker S."/>
            <person name="Barry K."/>
            <person name="Bills G."/>
            <person name="Bluhm B."/>
            <person name="Cannon C."/>
            <person name="Castanera R."/>
            <person name="Culley D."/>
            <person name="Daum C."/>
            <person name="Ezra D."/>
            <person name="Gonzalez J."/>
            <person name="Henrissat B."/>
            <person name="Kuo A."/>
            <person name="Liang C."/>
            <person name="Lipzen A."/>
            <person name="Lutzoni F."/>
            <person name="Magnuson J."/>
            <person name="Mondo S."/>
            <person name="Nolan M."/>
            <person name="Ohm R."/>
            <person name="Pangilinan J."/>
            <person name="Park H.-J."/>
            <person name="Ramirez L."/>
            <person name="Alfaro M."/>
            <person name="Sun H."/>
            <person name="Tritt A."/>
            <person name="Yoshinaga Y."/>
            <person name="Zwiers L.-H."/>
            <person name="Turgeon B."/>
            <person name="Goodwin S."/>
            <person name="Spatafora J."/>
            <person name="Crous P."/>
            <person name="Grigoriev I."/>
        </authorList>
    </citation>
    <scope>NUCLEOTIDE SEQUENCE</scope>
    <source>
        <strain evidence="2">CBS 207.26</strain>
    </source>
</reference>
<keyword evidence="3" id="KW-1185">Reference proteome</keyword>
<sequence>MDSVTSLHACNAILLALLIFGSALVYKTFALTFRTQKRICTTFIHSRPATLQNSPQSPPSKIRPEAPLSTFPIPPHECLFLPPFNKKKPVLEVRKYYYNYKKLKKAN</sequence>
<keyword evidence="1" id="KW-1133">Transmembrane helix</keyword>
<feature type="transmembrane region" description="Helical" evidence="1">
    <location>
        <begin position="6"/>
        <end position="29"/>
    </location>
</feature>